<dbReference type="PRINTS" id="PR00313">
    <property type="entry name" value="CABNDNGRPT"/>
</dbReference>
<dbReference type="InterPro" id="IPR016186">
    <property type="entry name" value="C-type_lectin-like/link_sf"/>
</dbReference>
<reference evidence="5 6" key="1">
    <citation type="journal article" date="2020" name="ISME J.">
        <title>Comparative genomics reveals insights into cyanobacterial evolution and habitat adaptation.</title>
        <authorList>
            <person name="Chen M.Y."/>
            <person name="Teng W.K."/>
            <person name="Zhao L."/>
            <person name="Hu C.X."/>
            <person name="Zhou Y.K."/>
            <person name="Han B.P."/>
            <person name="Song L.R."/>
            <person name="Shu W.S."/>
        </authorList>
    </citation>
    <scope>NUCLEOTIDE SEQUENCE [LARGE SCALE GENOMIC DNA]</scope>
    <source>
        <strain evidence="5 6">FACHB-288</strain>
    </source>
</reference>
<evidence type="ECO:0000256" key="2">
    <source>
        <dbReference type="ARBA" id="ARBA00022737"/>
    </source>
</evidence>
<evidence type="ECO:0000313" key="5">
    <source>
        <dbReference type="EMBL" id="MBD2199165.1"/>
    </source>
</evidence>
<accession>A0ABR8AIT7</accession>
<feature type="domain" description="C-type lectin" evidence="4">
    <location>
        <begin position="598"/>
        <end position="693"/>
    </location>
</feature>
<dbReference type="EMBL" id="JACJQH010000054">
    <property type="protein sequence ID" value="MBD2199165.1"/>
    <property type="molecule type" value="Genomic_DNA"/>
</dbReference>
<dbReference type="InterPro" id="IPR050111">
    <property type="entry name" value="C-type_lectin/snaclec_domain"/>
</dbReference>
<dbReference type="InterPro" id="IPR011049">
    <property type="entry name" value="Serralysin-like_metalloprot_C"/>
</dbReference>
<keyword evidence="3" id="KW-0106">Calcium</keyword>
<organism evidence="5 6">
    <name type="scientific">Calothrix parietina FACHB-288</name>
    <dbReference type="NCBI Taxonomy" id="2692896"/>
    <lineage>
        <taxon>Bacteria</taxon>
        <taxon>Bacillati</taxon>
        <taxon>Cyanobacteriota</taxon>
        <taxon>Cyanophyceae</taxon>
        <taxon>Nostocales</taxon>
        <taxon>Calotrichaceae</taxon>
        <taxon>Calothrix</taxon>
    </lineage>
</organism>
<dbReference type="PROSITE" id="PS50041">
    <property type="entry name" value="C_TYPE_LECTIN_2"/>
    <property type="match status" value="6"/>
</dbReference>
<name>A0ABR8AIT7_9CYAN</name>
<keyword evidence="6" id="KW-1185">Reference proteome</keyword>
<protein>
    <recommendedName>
        <fullName evidence="4">C-type lectin domain-containing protein</fullName>
    </recommendedName>
</protein>
<sequence>MPDFTTKQLFTFGDSIYFLSAPGAWSVVQAEALSFGGNLVTINDAKEQTFLAGLFAIKEPWIGLSDASQEGIFTWFGEQSAYQNWLPNLPAIDHIRDFAYLTNTGWNHDVQHANRQGIIEIKNPATPILVIEDLGIIEPASGTKQAQFKVKVFGSSSQPITVNYATAPNTALAGTSYIHTSGTLTFNPGEKEKLINVTIRNDGEAISGKQFFVNLSSATNAVLADNQATGTITEFSNAFSFGGRTYLLSKAGSWGQAQVEAQSFGGNLVTINDAKEQTFLAGLFAIQEPWIGLADAGKEETFTWFDEQSAYQNWLPNLPSADHIRDFVYLTNAGWNHDVQHATRKGIIEIPTALSVPIPDMTAKTIYTFGNSIYLLSSSGSWGQAQVEAQSFQGNLVTINDAKEQTFLAGLFAIKEPWIGLSDASQEGIFTWFGEQSAYQNWLPNLPAIDHIRDFAYLTNAGWNHDVQHANRQGIIEIKNPATPILVIEDLGIIEPASGTKQAQFKVKVFGSSSQPITVNYATAPNTALAGTSYIHTSGTLTFNPGEKEKLINVTIRNDGEAISGKQFFVNLSSATNAVLADNQATGTITEFSNAFSFGGRTYLLSKAGSWGQAQVEAQSFGGNLVTINDAKEQTFLAGLFAIQEPWIGLADAGKEETFTWFDEQSAYQNWLPNLPSADHIRDFVYLTNAGWNHDVQHATRKGIIEIPTALSVPIPDMTAKTIYTFGNSIYLLSSSGSWGQAQVEAQSFQGNLVTINDAKEQTFLAGLFAIKEPWIGLSDAGKEGTFTWFGEQSAYQNWLPNLPSADHIRDFAYLTNTGWNHDVQHANRQGIIEIKNPTKPILVIEDLSIVEASNGTKEAVFIVRRYGNSSGTATVKYSTSNNTAIANSEYKATSGTLTFAPGQSVQTISVTILKDADTITQESFFVNLSAPTNAILGDNQAIATIYESSDAAIFGGKTYLLSKAGSWGQAQVQAQSFGSSLVTINDAAEQTFLAGKYASQTPWIGLSDAAKEGTFTWFGEQSAYQNWLPNLPSADHIRDFVYLTSAGWNHDVQHANRKGIIEIANTVNLVGSTGNDFLYGSEGNDTIDGGAGNDQLIGKAGNDRLIGNAGNDNLIGNSGDDILIGGTGNDTLAGGSGADTFTFNSRSEGIDRITDFSVVDDAIAVSAVGFGGGLIIGTIAATQFVIGTAATTTSHRFIYNNTNGALFFDQDGLGGVAQVRIATLNTGLAMTHANILVI</sequence>
<dbReference type="SUPFAM" id="SSF56436">
    <property type="entry name" value="C-type lectin-like"/>
    <property type="match status" value="6"/>
</dbReference>
<dbReference type="RefSeq" id="WP_190548219.1">
    <property type="nucleotide sequence ID" value="NZ_CAWPNO010000089.1"/>
</dbReference>
<dbReference type="PROSITE" id="PS00330">
    <property type="entry name" value="HEMOLYSIN_CALCIUM"/>
    <property type="match status" value="2"/>
</dbReference>
<evidence type="ECO:0000259" key="4">
    <source>
        <dbReference type="PROSITE" id="PS50041"/>
    </source>
</evidence>
<dbReference type="Pfam" id="PF03160">
    <property type="entry name" value="Calx-beta"/>
    <property type="match status" value="3"/>
</dbReference>
<proteinExistence type="predicted"/>
<dbReference type="Pfam" id="PF00353">
    <property type="entry name" value="HemolysinCabind"/>
    <property type="match status" value="2"/>
</dbReference>
<dbReference type="Gene3D" id="2.150.10.10">
    <property type="entry name" value="Serralysin-like metalloprotease, C-terminal"/>
    <property type="match status" value="1"/>
</dbReference>
<evidence type="ECO:0000256" key="1">
    <source>
        <dbReference type="ARBA" id="ARBA00022729"/>
    </source>
</evidence>
<keyword evidence="2" id="KW-0677">Repeat</keyword>
<dbReference type="InterPro" id="IPR038081">
    <property type="entry name" value="CalX-like_sf"/>
</dbReference>
<evidence type="ECO:0000256" key="3">
    <source>
        <dbReference type="ARBA" id="ARBA00022837"/>
    </source>
</evidence>
<dbReference type="Gene3D" id="3.10.100.10">
    <property type="entry name" value="Mannose-Binding Protein A, subunit A"/>
    <property type="match status" value="6"/>
</dbReference>
<dbReference type="Proteomes" id="UP000658514">
    <property type="component" value="Unassembled WGS sequence"/>
</dbReference>
<dbReference type="SUPFAM" id="SSF51120">
    <property type="entry name" value="beta-Roll"/>
    <property type="match status" value="1"/>
</dbReference>
<dbReference type="SUPFAM" id="SSF141072">
    <property type="entry name" value="CalX-like"/>
    <property type="match status" value="3"/>
</dbReference>
<dbReference type="SMART" id="SM00034">
    <property type="entry name" value="CLECT"/>
    <property type="match status" value="6"/>
</dbReference>
<gene>
    <name evidence="5" type="ORF">H6G24_27405</name>
</gene>
<evidence type="ECO:0000313" key="6">
    <source>
        <dbReference type="Proteomes" id="UP000658514"/>
    </source>
</evidence>
<dbReference type="InterPro" id="IPR001343">
    <property type="entry name" value="Hemolysn_Ca-bd"/>
</dbReference>
<dbReference type="SMART" id="SM00237">
    <property type="entry name" value="Calx_beta"/>
    <property type="match status" value="3"/>
</dbReference>
<comment type="caution">
    <text evidence="5">The sequence shown here is derived from an EMBL/GenBank/DDBJ whole genome shotgun (WGS) entry which is preliminary data.</text>
</comment>
<feature type="domain" description="C-type lectin" evidence="4">
    <location>
        <begin position="955"/>
        <end position="1050"/>
    </location>
</feature>
<feature type="domain" description="C-type lectin" evidence="4">
    <location>
        <begin position="726"/>
        <end position="821"/>
    </location>
</feature>
<dbReference type="InterPro" id="IPR018511">
    <property type="entry name" value="Hemolysin-typ_Ca-bd_CS"/>
</dbReference>
<dbReference type="PANTHER" id="PTHR22803">
    <property type="entry name" value="MANNOSE, PHOSPHOLIPASE, LECTIN RECEPTOR RELATED"/>
    <property type="match status" value="1"/>
</dbReference>
<feature type="domain" description="C-type lectin" evidence="4">
    <location>
        <begin position="369"/>
        <end position="464"/>
    </location>
</feature>
<dbReference type="InterPro" id="IPR003644">
    <property type="entry name" value="Calx_beta"/>
</dbReference>
<feature type="domain" description="C-type lectin" evidence="4">
    <location>
        <begin position="241"/>
        <end position="336"/>
    </location>
</feature>
<keyword evidence="1" id="KW-0732">Signal</keyword>
<dbReference type="Pfam" id="PF00059">
    <property type="entry name" value="Lectin_C"/>
    <property type="match status" value="6"/>
</dbReference>
<feature type="domain" description="C-type lectin" evidence="4">
    <location>
        <begin position="12"/>
        <end position="107"/>
    </location>
</feature>
<dbReference type="InterPro" id="IPR001304">
    <property type="entry name" value="C-type_lectin-like"/>
</dbReference>
<dbReference type="InterPro" id="IPR016187">
    <property type="entry name" value="CTDL_fold"/>
</dbReference>
<dbReference type="Gene3D" id="2.60.40.2030">
    <property type="match status" value="3"/>
</dbReference>